<evidence type="ECO:0000256" key="4">
    <source>
        <dbReference type="ARBA" id="ARBA00021735"/>
    </source>
</evidence>
<evidence type="ECO:0000256" key="2">
    <source>
        <dbReference type="ARBA" id="ARBA00006472"/>
    </source>
</evidence>
<dbReference type="PANTHER" id="PTHR12599">
    <property type="entry name" value="PTERIN-4-ALPHA-CARBINOLAMINE DEHYDRATASE"/>
    <property type="match status" value="1"/>
</dbReference>
<dbReference type="SUPFAM" id="SSF55248">
    <property type="entry name" value="PCD-like"/>
    <property type="match status" value="1"/>
</dbReference>
<comment type="similarity">
    <text evidence="2">Belongs to the pterin-4-alpha-carbinolamine dehydratase family.</text>
</comment>
<evidence type="ECO:0000313" key="7">
    <source>
        <dbReference type="EMBL" id="AAK47532.1"/>
    </source>
</evidence>
<evidence type="ECO:0000313" key="8">
    <source>
        <dbReference type="Proteomes" id="UP000001020"/>
    </source>
</evidence>
<name>O05787_MYCTO</name>
<dbReference type="GO" id="GO:0008124">
    <property type="term" value="F:4-alpha-hydroxytetrahydrobiopterin dehydratase activity"/>
    <property type="evidence" value="ECO:0007669"/>
    <property type="project" value="UniProtKB-EC"/>
</dbReference>
<evidence type="ECO:0000256" key="3">
    <source>
        <dbReference type="ARBA" id="ARBA00013252"/>
    </source>
</evidence>
<dbReference type="KEGG" id="mtc:MT3193"/>
<feature type="region of interest" description="Disordered" evidence="6">
    <location>
        <begin position="1"/>
        <end position="31"/>
    </location>
</feature>
<evidence type="ECO:0000256" key="5">
    <source>
        <dbReference type="ARBA" id="ARBA00023239"/>
    </source>
</evidence>
<keyword evidence="5" id="KW-0456">Lyase</keyword>
<dbReference type="PANTHER" id="PTHR12599:SF0">
    <property type="entry name" value="PTERIN-4-ALPHA-CARBINOLAMINE DEHYDRATASE"/>
    <property type="match status" value="1"/>
</dbReference>
<dbReference type="InterPro" id="IPR036428">
    <property type="entry name" value="PCD_sf"/>
</dbReference>
<reference evidence="7 8" key="1">
    <citation type="journal article" date="2002" name="J. Bacteriol.">
        <title>Whole-genome comparison of Mycobacterium tuberculosis clinical and laboratory strains.</title>
        <authorList>
            <person name="Fleischmann R.D."/>
            <person name="Alland D."/>
            <person name="Eisen J.A."/>
            <person name="Carpenter L."/>
            <person name="White O."/>
            <person name="Peterson J."/>
            <person name="DeBoy R."/>
            <person name="Dodson R."/>
            <person name="Gwinn M."/>
            <person name="Haft D."/>
            <person name="Hickey E."/>
            <person name="Kolonay J.F."/>
            <person name="Nelson W.C."/>
            <person name="Umayam L.A."/>
            <person name="Ermolaeva M."/>
            <person name="Salzberg S.L."/>
            <person name="Delcher A."/>
            <person name="Utterback T."/>
            <person name="Weidman J."/>
            <person name="Khouri H."/>
            <person name="Gill J."/>
            <person name="Mikula A."/>
            <person name="Bishai W."/>
            <person name="Jacobs Jr W.R.Jr."/>
            <person name="Venter J.C."/>
            <person name="Fraser C.M."/>
        </authorList>
    </citation>
    <scope>NUCLEOTIDE SEQUENCE [LARGE SCALE GENOMIC DNA]</scope>
    <source>
        <strain evidence="8">CDC 1551 / Oshkosh</strain>
    </source>
</reference>
<keyword evidence="8" id="KW-1185">Reference proteome</keyword>
<dbReference type="EMBL" id="AE000516">
    <property type="protein sequence ID" value="AAK47532.1"/>
    <property type="molecule type" value="Genomic_DNA"/>
</dbReference>
<organism evidence="7 8">
    <name type="scientific">Mycobacterium tuberculosis (strain CDC 1551 / Oshkosh)</name>
    <dbReference type="NCBI Taxonomy" id="83331"/>
    <lineage>
        <taxon>Bacteria</taxon>
        <taxon>Bacillati</taxon>
        <taxon>Actinomycetota</taxon>
        <taxon>Actinomycetes</taxon>
        <taxon>Mycobacteriales</taxon>
        <taxon>Mycobacteriaceae</taxon>
        <taxon>Mycobacterium</taxon>
        <taxon>Mycobacterium tuberculosis complex</taxon>
    </lineage>
</organism>
<dbReference type="Pfam" id="PF01329">
    <property type="entry name" value="Pterin_4a"/>
    <property type="match status" value="1"/>
</dbReference>
<dbReference type="AlphaFoldDB" id="O05787"/>
<dbReference type="Gene3D" id="3.30.1360.20">
    <property type="entry name" value="Transcriptional coactivator/pterin dehydratase"/>
    <property type="match status" value="1"/>
</dbReference>
<dbReference type="EC" id="4.2.1.96" evidence="3"/>
<proteinExistence type="inferred from homology"/>
<dbReference type="GO" id="GO:0006729">
    <property type="term" value="P:tetrahydrobiopterin biosynthetic process"/>
    <property type="evidence" value="ECO:0007669"/>
    <property type="project" value="InterPro"/>
</dbReference>
<comment type="catalytic activity">
    <reaction evidence="1">
        <text>(4aS,6R)-4a-hydroxy-L-erythro-5,6,7,8-tetrahydrobiopterin = (6R)-L-erythro-6,7-dihydrobiopterin + H2O</text>
        <dbReference type="Rhea" id="RHEA:11920"/>
        <dbReference type="ChEBI" id="CHEBI:15377"/>
        <dbReference type="ChEBI" id="CHEBI:15642"/>
        <dbReference type="ChEBI" id="CHEBI:43120"/>
        <dbReference type="EC" id="4.2.1.96"/>
    </reaction>
</comment>
<evidence type="ECO:0000256" key="6">
    <source>
        <dbReference type="SAM" id="MobiDB-lite"/>
    </source>
</evidence>
<dbReference type="CDD" id="cd00488">
    <property type="entry name" value="PCD_DCoH"/>
    <property type="match status" value="1"/>
</dbReference>
<accession>O05787</accession>
<dbReference type="Proteomes" id="UP000001020">
    <property type="component" value="Chromosome"/>
</dbReference>
<gene>
    <name evidence="7" type="ordered locus">MT3193</name>
</gene>
<sequence length="142" mass="15736">MINDSTVEEGTMTVSTPEQHEQRASHDASEGKHNVCQGRLAALADAAVSEKLGALPGWQLLDMRLSRAFQCTNFDQSIDFMNRVASIANDINHHPDIAVLDKRSVRVTAWTRKLGYLTDIDFDLAASVEAMYATEFADRPAR</sequence>
<feature type="compositionally biased region" description="Basic and acidic residues" evidence="6">
    <location>
        <begin position="18"/>
        <end position="31"/>
    </location>
</feature>
<protein>
    <recommendedName>
        <fullName evidence="4">Putative pterin-4-alpha-carbinolamine dehydratase</fullName>
        <ecNumber evidence="3">4.2.1.96</ecNumber>
    </recommendedName>
</protein>
<dbReference type="InterPro" id="IPR001533">
    <property type="entry name" value="Pterin_deHydtase"/>
</dbReference>
<dbReference type="PIR" id="E70920">
    <property type="entry name" value="E70920"/>
</dbReference>
<dbReference type="HOGENOM" id="CLU_081974_4_1_11"/>
<evidence type="ECO:0000256" key="1">
    <source>
        <dbReference type="ARBA" id="ARBA00001554"/>
    </source>
</evidence>